<organism evidence="1 2">
    <name type="scientific">Propioniciclava flava</name>
    <dbReference type="NCBI Taxonomy" id="2072026"/>
    <lineage>
        <taxon>Bacteria</taxon>
        <taxon>Bacillati</taxon>
        <taxon>Actinomycetota</taxon>
        <taxon>Actinomycetes</taxon>
        <taxon>Propionibacteriales</taxon>
        <taxon>Propionibacteriaceae</taxon>
        <taxon>Propioniciclava</taxon>
    </lineage>
</organism>
<dbReference type="EMBL" id="PPCV01000003">
    <property type="protein sequence ID" value="RXW32696.1"/>
    <property type="molecule type" value="Genomic_DNA"/>
</dbReference>
<name>A0A4Q2EJ26_9ACTN</name>
<evidence type="ECO:0000313" key="2">
    <source>
        <dbReference type="Proteomes" id="UP000290624"/>
    </source>
</evidence>
<comment type="caution">
    <text evidence="1">The sequence shown here is derived from an EMBL/GenBank/DDBJ whole genome shotgun (WGS) entry which is preliminary data.</text>
</comment>
<gene>
    <name evidence="1" type="ORF">C1706_06000</name>
</gene>
<proteinExistence type="predicted"/>
<protein>
    <recommendedName>
        <fullName evidence="3">SAF domain-containing protein</fullName>
    </recommendedName>
</protein>
<dbReference type="Proteomes" id="UP000290624">
    <property type="component" value="Unassembled WGS sequence"/>
</dbReference>
<evidence type="ECO:0008006" key="3">
    <source>
        <dbReference type="Google" id="ProtNLM"/>
    </source>
</evidence>
<keyword evidence="2" id="KW-1185">Reference proteome</keyword>
<reference evidence="1 2" key="1">
    <citation type="submission" date="2018-01" db="EMBL/GenBank/DDBJ databases">
        <title>Lactibacter flavus gen. nov., sp. nov., a novel bacterium of the family Propionibacteriaceae isolated from raw milk and dairy products.</title>
        <authorList>
            <person name="Wenning M."/>
            <person name="Breitenwieser F."/>
            <person name="Huptas C."/>
            <person name="von Neubeck M."/>
            <person name="Busse H.-J."/>
            <person name="Scherer S."/>
        </authorList>
    </citation>
    <scope>NUCLEOTIDE SEQUENCE [LARGE SCALE GENOMIC DNA]</scope>
    <source>
        <strain evidence="1 2">VG341</strain>
    </source>
</reference>
<sequence length="195" mass="20170">MRLRRSPSWLAFGIVAVCLGGLLSAFAYLSAVESTPVLRVNRTVYRGEILAPTDFSVVHVGSGVDVRSVADSRIGEVAGRAAVTDLPAGGLLVEGSWSDATQPVGMARVGARLAQGRFPVGDLRPGTPVSVVALADSGAEGKLPGTVPATLVIAPTPQPDGSLVFDLFVPLDQAEMVTRLAAAERISLIQQGGTR</sequence>
<accession>A0A4Q2EJ26</accession>
<dbReference type="AlphaFoldDB" id="A0A4Q2EJ26"/>
<evidence type="ECO:0000313" key="1">
    <source>
        <dbReference type="EMBL" id="RXW32696.1"/>
    </source>
</evidence>